<dbReference type="Pfam" id="PF04340">
    <property type="entry name" value="DUF484"/>
    <property type="match status" value="1"/>
</dbReference>
<keyword evidence="2" id="KW-1185">Reference proteome</keyword>
<name>A0ABY6BFG3_9GAMM</name>
<accession>A0ABY6BFG3</accession>
<proteinExistence type="predicted"/>
<dbReference type="Proteomes" id="UP001064632">
    <property type="component" value="Chromosome"/>
</dbReference>
<dbReference type="PANTHER" id="PTHR38765:SF1">
    <property type="entry name" value="DUF484 DOMAIN-CONTAINING PROTEIN"/>
    <property type="match status" value="1"/>
</dbReference>
<dbReference type="PANTHER" id="PTHR38765">
    <property type="entry name" value="DUF484 DOMAIN-CONTAINING PROTEIN"/>
    <property type="match status" value="1"/>
</dbReference>
<dbReference type="InterPro" id="IPR007435">
    <property type="entry name" value="DUF484"/>
</dbReference>
<evidence type="ECO:0000313" key="1">
    <source>
        <dbReference type="EMBL" id="UXI68522.1"/>
    </source>
</evidence>
<protein>
    <submittedName>
        <fullName evidence="1">DUF484 family protein</fullName>
    </submittedName>
</protein>
<dbReference type="Gene3D" id="3.30.450.40">
    <property type="match status" value="1"/>
</dbReference>
<dbReference type="RefSeq" id="WP_261695481.1">
    <property type="nucleotide sequence ID" value="NZ_CP104694.1"/>
</dbReference>
<dbReference type="InterPro" id="IPR029016">
    <property type="entry name" value="GAF-like_dom_sf"/>
</dbReference>
<organism evidence="1 2">
    <name type="scientific">Tahibacter amnicola</name>
    <dbReference type="NCBI Taxonomy" id="2976241"/>
    <lineage>
        <taxon>Bacteria</taxon>
        <taxon>Pseudomonadati</taxon>
        <taxon>Pseudomonadota</taxon>
        <taxon>Gammaproteobacteria</taxon>
        <taxon>Lysobacterales</taxon>
        <taxon>Rhodanobacteraceae</taxon>
        <taxon>Tahibacter</taxon>
    </lineage>
</organism>
<dbReference type="EMBL" id="CP104694">
    <property type="protein sequence ID" value="UXI68522.1"/>
    <property type="molecule type" value="Genomic_DNA"/>
</dbReference>
<evidence type="ECO:0000313" key="2">
    <source>
        <dbReference type="Proteomes" id="UP001064632"/>
    </source>
</evidence>
<sequence>MSDLSLRDGLTAMEVASYLRRHPEFLNEFPDLALGLRLPRDQGPAASLASYQLDVLRDKNRELNRRLHELIDIAHENEQLMIRVHTLTLSLMRATSLYDSLARVVAGLTEDFDTQLVRIVLFGRADSLPKAEWLIVQPDGPRAMPAFAEFLQRNETLCGRLQPEKVEALFGQRADEVKSTVLMPVNNLGMLAIGSDDMDRFHPGMGTVFLKLIAEAITASVVRYPLA</sequence>
<gene>
    <name evidence="1" type="ORF">N4264_02380</name>
</gene>
<reference evidence="1" key="1">
    <citation type="submission" date="2022-09" db="EMBL/GenBank/DDBJ databases">
        <title>Tahibacter sp. nov., isolated from a fresh water.</title>
        <authorList>
            <person name="Baek J.H."/>
            <person name="Lee J.K."/>
            <person name="Kim J.M."/>
            <person name="Jeon C.O."/>
        </authorList>
    </citation>
    <scope>NUCLEOTIDE SEQUENCE</scope>
    <source>
        <strain evidence="1">W38</strain>
    </source>
</reference>